<organism evidence="2 3">
    <name type="scientific">Hypocrea jecorina (strain ATCC 56765 / BCRC 32924 / NRRL 11460 / Rut C-30)</name>
    <name type="common">Trichoderma reesei</name>
    <dbReference type="NCBI Taxonomy" id="1344414"/>
    <lineage>
        <taxon>Eukaryota</taxon>
        <taxon>Fungi</taxon>
        <taxon>Dikarya</taxon>
        <taxon>Ascomycota</taxon>
        <taxon>Pezizomycotina</taxon>
        <taxon>Sordariomycetes</taxon>
        <taxon>Hypocreomycetidae</taxon>
        <taxon>Hypocreales</taxon>
        <taxon>Hypocreaceae</taxon>
        <taxon>Trichoderma</taxon>
    </lineage>
</organism>
<feature type="region of interest" description="Disordered" evidence="1">
    <location>
        <begin position="79"/>
        <end position="111"/>
    </location>
</feature>
<evidence type="ECO:0000313" key="3">
    <source>
        <dbReference type="Proteomes" id="UP000024376"/>
    </source>
</evidence>
<dbReference type="HOGENOM" id="CLU_2160217_0_0_1"/>
<gene>
    <name evidence="2" type="ORF">M419DRAFT_9594</name>
</gene>
<dbReference type="KEGG" id="trr:M419DRAFT_9594"/>
<accession>A0A024S6K8</accession>
<feature type="region of interest" description="Disordered" evidence="1">
    <location>
        <begin position="1"/>
        <end position="26"/>
    </location>
</feature>
<proteinExistence type="predicted"/>
<reference evidence="3" key="1">
    <citation type="journal article" date="2013" name="Ind. Biotechnol.">
        <title>Comparative genomics analysis of Trichoderma reesei strains.</title>
        <authorList>
            <person name="Koike H."/>
            <person name="Aerts A."/>
            <person name="LaButti K."/>
            <person name="Grigoriev I.V."/>
            <person name="Baker S.E."/>
        </authorList>
    </citation>
    <scope>NUCLEOTIDE SEQUENCE [LARGE SCALE GENOMIC DNA]</scope>
    <source>
        <strain evidence="3">ATCC 56765 / BCRC 32924 / NRRL 11460 / Rut C-30</strain>
    </source>
</reference>
<name>A0A024S6K8_HYPJR</name>
<sequence length="111" mass="12541">MPGQAPVADKHARRRDAAQPFENLAQVQTLNKRSRFPKLALSHKHYAVFTLRSHFLLAHKTQMEPYILATKASVHGYRAPADGRGEFDAPQKLSVSTTRSDGERKAKRYTL</sequence>
<dbReference type="Proteomes" id="UP000024376">
    <property type="component" value="Unassembled WGS sequence"/>
</dbReference>
<dbReference type="AlphaFoldDB" id="A0A024S6K8"/>
<dbReference type="EMBL" id="KI911150">
    <property type="protein sequence ID" value="ETS00939.1"/>
    <property type="molecule type" value="Genomic_DNA"/>
</dbReference>
<evidence type="ECO:0000256" key="1">
    <source>
        <dbReference type="SAM" id="MobiDB-lite"/>
    </source>
</evidence>
<evidence type="ECO:0000313" key="2">
    <source>
        <dbReference type="EMBL" id="ETS00939.1"/>
    </source>
</evidence>
<protein>
    <submittedName>
        <fullName evidence="2">Uncharacterized protein</fullName>
    </submittedName>
</protein>